<comment type="caution">
    <text evidence="1">The sequence shown here is derived from an EMBL/GenBank/DDBJ whole genome shotgun (WGS) entry which is preliminary data.</text>
</comment>
<feature type="non-terminal residue" evidence="1">
    <location>
        <position position="1"/>
    </location>
</feature>
<accession>A0A0F9JNF3</accession>
<dbReference type="EMBL" id="LAZR01010993">
    <property type="protein sequence ID" value="KKM63961.1"/>
    <property type="molecule type" value="Genomic_DNA"/>
</dbReference>
<dbReference type="SUPFAM" id="SSF52980">
    <property type="entry name" value="Restriction endonuclease-like"/>
    <property type="match status" value="1"/>
</dbReference>
<dbReference type="AlphaFoldDB" id="A0A0F9JNF3"/>
<gene>
    <name evidence="1" type="ORF">LCGC14_1506110</name>
</gene>
<dbReference type="Gene3D" id="3.90.320.10">
    <property type="match status" value="1"/>
</dbReference>
<dbReference type="InterPro" id="IPR011335">
    <property type="entry name" value="Restrct_endonuc-II-like"/>
</dbReference>
<evidence type="ECO:0000313" key="1">
    <source>
        <dbReference type="EMBL" id="KKM63961.1"/>
    </source>
</evidence>
<dbReference type="PANTHER" id="PTHR46609">
    <property type="entry name" value="EXONUCLEASE, PHAGE-TYPE/RECB, C-TERMINAL DOMAIN-CONTAINING PROTEIN"/>
    <property type="match status" value="1"/>
</dbReference>
<dbReference type="InterPro" id="IPR011604">
    <property type="entry name" value="PDDEXK-like_dom_sf"/>
</dbReference>
<proteinExistence type="predicted"/>
<name>A0A0F9JNF3_9ZZZZ</name>
<dbReference type="InterPro" id="IPR051703">
    <property type="entry name" value="NF-kappa-B_Signaling_Reg"/>
</dbReference>
<organism evidence="1">
    <name type="scientific">marine sediment metagenome</name>
    <dbReference type="NCBI Taxonomy" id="412755"/>
    <lineage>
        <taxon>unclassified sequences</taxon>
        <taxon>metagenomes</taxon>
        <taxon>ecological metagenomes</taxon>
    </lineage>
</organism>
<dbReference type="PANTHER" id="PTHR46609:SF6">
    <property type="entry name" value="EXONUCLEASE, PHAGE-TYPE_RECB, C-TERMINAL DOMAIN-CONTAINING PROTEIN-RELATED"/>
    <property type="match status" value="1"/>
</dbReference>
<protein>
    <submittedName>
        <fullName evidence="1">Uncharacterized protein</fullName>
    </submittedName>
</protein>
<reference evidence="1" key="1">
    <citation type="journal article" date="2015" name="Nature">
        <title>Complex archaea that bridge the gap between prokaryotes and eukaryotes.</title>
        <authorList>
            <person name="Spang A."/>
            <person name="Saw J.H."/>
            <person name="Jorgensen S.L."/>
            <person name="Zaremba-Niedzwiedzka K."/>
            <person name="Martijn J."/>
            <person name="Lind A.E."/>
            <person name="van Eijk R."/>
            <person name="Schleper C."/>
            <person name="Guy L."/>
            <person name="Ettema T.J."/>
        </authorList>
    </citation>
    <scope>NUCLEOTIDE SEQUENCE</scope>
</reference>
<sequence>THILTLIDDKVPTIHKPQIQGQLWVCEREWCDFVSYDPRVSQRPFFCERVYRDDAYIKELHIKIQMFVTEMNEIMEKLTKPAF</sequence>